<proteinExistence type="predicted"/>
<reference evidence="1 2" key="1">
    <citation type="submission" date="2019-10" db="EMBL/GenBank/DDBJ databases">
        <title>Complete genomic sequence of the Vibrio alginolyticus prophage vB_ ValM-yong1.</title>
        <authorList>
            <person name="Li D."/>
            <person name="Qin W."/>
            <person name="Tong Y."/>
            <person name="Lin W."/>
            <person name="Xu L."/>
        </authorList>
    </citation>
    <scope>NUCLEOTIDE SEQUENCE [LARGE SCALE GENOMIC DNA]</scope>
</reference>
<accession>A0A6M3A399</accession>
<evidence type="ECO:0000313" key="2">
    <source>
        <dbReference type="Proteomes" id="UP000500880"/>
    </source>
</evidence>
<dbReference type="RefSeq" id="YP_009885033.1">
    <property type="nucleotide sequence ID" value="NC_049477.1"/>
</dbReference>
<sequence>MNEKEVNVMTKNVILQDRYELAKKVMQDPEHTQTYLAGWRRMELRDIPRLKLQKEFMKISKELREGFRADIRGLVSLAERLKA</sequence>
<dbReference type="EMBL" id="MN563793">
    <property type="protein sequence ID" value="QGF21271.1"/>
    <property type="molecule type" value="Genomic_DNA"/>
</dbReference>
<organism evidence="1 2">
    <name type="scientific">Vibrio phage vB_ValM-yong1</name>
    <dbReference type="NCBI Taxonomy" id="2660715"/>
    <lineage>
        <taxon>Viruses</taxon>
        <taxon>Duplodnaviria</taxon>
        <taxon>Heunggongvirae</taxon>
        <taxon>Uroviricota</taxon>
        <taxon>Caudoviricetes</taxon>
        <taxon>Peduoviridae</taxon>
        <taxon>Yongunavirus</taxon>
        <taxon>Yongunavirus yong1</taxon>
    </lineage>
</organism>
<dbReference type="Proteomes" id="UP000500880">
    <property type="component" value="Segment"/>
</dbReference>
<dbReference type="KEGG" id="vg:55814454"/>
<evidence type="ECO:0000313" key="1">
    <source>
        <dbReference type="EMBL" id="QGF21271.1"/>
    </source>
</evidence>
<protein>
    <submittedName>
        <fullName evidence="1">Uncharacterized protein</fullName>
    </submittedName>
</protein>
<dbReference type="GeneID" id="55814454"/>
<keyword evidence="2" id="KW-1185">Reference proteome</keyword>
<name>A0A6M3A399_9CAUD</name>